<keyword evidence="3" id="KW-1185">Reference proteome</keyword>
<protein>
    <submittedName>
        <fullName evidence="2">Uncharacterized protein</fullName>
    </submittedName>
</protein>
<sequence length="101" mass="11698">MVSLARGERGGCVRSRFRRETARLKASLLASGVRLRLWLRLRLRLRLWLRLRLRLRLLLCDMEMDARGRPRLGGGKRVAAETDDEWRGKQGRGEGEEATAR</sequence>
<dbReference type="AlphaFoldDB" id="A0AB34IU71"/>
<proteinExistence type="predicted"/>
<evidence type="ECO:0000256" key="1">
    <source>
        <dbReference type="SAM" id="MobiDB-lite"/>
    </source>
</evidence>
<feature type="region of interest" description="Disordered" evidence="1">
    <location>
        <begin position="70"/>
        <end position="101"/>
    </location>
</feature>
<gene>
    <name evidence="2" type="ORF">AB1Y20_008779</name>
</gene>
<organism evidence="2 3">
    <name type="scientific">Prymnesium parvum</name>
    <name type="common">Toxic golden alga</name>
    <dbReference type="NCBI Taxonomy" id="97485"/>
    <lineage>
        <taxon>Eukaryota</taxon>
        <taxon>Haptista</taxon>
        <taxon>Haptophyta</taxon>
        <taxon>Prymnesiophyceae</taxon>
        <taxon>Prymnesiales</taxon>
        <taxon>Prymnesiaceae</taxon>
        <taxon>Prymnesium</taxon>
    </lineage>
</organism>
<evidence type="ECO:0000313" key="3">
    <source>
        <dbReference type="Proteomes" id="UP001515480"/>
    </source>
</evidence>
<name>A0AB34IU71_PRYPA</name>
<evidence type="ECO:0000313" key="2">
    <source>
        <dbReference type="EMBL" id="KAL1505016.1"/>
    </source>
</evidence>
<dbReference type="Proteomes" id="UP001515480">
    <property type="component" value="Unassembled WGS sequence"/>
</dbReference>
<feature type="compositionally biased region" description="Basic and acidic residues" evidence="1">
    <location>
        <begin position="85"/>
        <end position="101"/>
    </location>
</feature>
<comment type="caution">
    <text evidence="2">The sequence shown here is derived from an EMBL/GenBank/DDBJ whole genome shotgun (WGS) entry which is preliminary data.</text>
</comment>
<reference evidence="2 3" key="1">
    <citation type="journal article" date="2024" name="Science">
        <title>Giant polyketide synthase enzymes in the biosynthesis of giant marine polyether toxins.</title>
        <authorList>
            <person name="Fallon T.R."/>
            <person name="Shende V.V."/>
            <person name="Wierzbicki I.H."/>
            <person name="Pendleton A.L."/>
            <person name="Watervoot N.F."/>
            <person name="Auber R.P."/>
            <person name="Gonzalez D.J."/>
            <person name="Wisecaver J.H."/>
            <person name="Moore B.S."/>
        </authorList>
    </citation>
    <scope>NUCLEOTIDE SEQUENCE [LARGE SCALE GENOMIC DNA]</scope>
    <source>
        <strain evidence="2 3">12B1</strain>
    </source>
</reference>
<dbReference type="EMBL" id="JBGBPQ010000019">
    <property type="protein sequence ID" value="KAL1505016.1"/>
    <property type="molecule type" value="Genomic_DNA"/>
</dbReference>
<accession>A0AB34IU71</accession>